<sequence>MCSYWESIPIPRNQIQCRKSQRARREVVPLYSCIDLLREEARSFLINAITHHHLMT</sequence>
<reference evidence="1" key="1">
    <citation type="submission" date="2014-11" db="EMBL/GenBank/DDBJ databases">
        <authorList>
            <person name="Amaro Gonzalez C."/>
        </authorList>
    </citation>
    <scope>NUCLEOTIDE SEQUENCE</scope>
</reference>
<accession>A0A0E9RNW4</accession>
<proteinExistence type="predicted"/>
<evidence type="ECO:0000313" key="1">
    <source>
        <dbReference type="EMBL" id="JAH30115.1"/>
    </source>
</evidence>
<dbReference type="AlphaFoldDB" id="A0A0E9RNW4"/>
<dbReference type="EMBL" id="GBXM01078462">
    <property type="protein sequence ID" value="JAH30115.1"/>
    <property type="molecule type" value="Transcribed_RNA"/>
</dbReference>
<organism evidence="1">
    <name type="scientific">Anguilla anguilla</name>
    <name type="common">European freshwater eel</name>
    <name type="synonym">Muraena anguilla</name>
    <dbReference type="NCBI Taxonomy" id="7936"/>
    <lineage>
        <taxon>Eukaryota</taxon>
        <taxon>Metazoa</taxon>
        <taxon>Chordata</taxon>
        <taxon>Craniata</taxon>
        <taxon>Vertebrata</taxon>
        <taxon>Euteleostomi</taxon>
        <taxon>Actinopterygii</taxon>
        <taxon>Neopterygii</taxon>
        <taxon>Teleostei</taxon>
        <taxon>Anguilliformes</taxon>
        <taxon>Anguillidae</taxon>
        <taxon>Anguilla</taxon>
    </lineage>
</organism>
<reference evidence="1" key="2">
    <citation type="journal article" date="2015" name="Fish Shellfish Immunol.">
        <title>Early steps in the European eel (Anguilla anguilla)-Vibrio vulnificus interaction in the gills: Role of the RtxA13 toxin.</title>
        <authorList>
            <person name="Callol A."/>
            <person name="Pajuelo D."/>
            <person name="Ebbesson L."/>
            <person name="Teles M."/>
            <person name="MacKenzie S."/>
            <person name="Amaro C."/>
        </authorList>
    </citation>
    <scope>NUCLEOTIDE SEQUENCE</scope>
</reference>
<protein>
    <submittedName>
        <fullName evidence="1">Uncharacterized protein</fullName>
    </submittedName>
</protein>
<name>A0A0E9RNW4_ANGAN</name>